<dbReference type="SUPFAM" id="SSF52317">
    <property type="entry name" value="Class I glutamine amidotransferase-like"/>
    <property type="match status" value="1"/>
</dbReference>
<protein>
    <submittedName>
        <fullName evidence="2">DJ-1/PfpI family protein</fullName>
    </submittedName>
</protein>
<dbReference type="InterPro" id="IPR052158">
    <property type="entry name" value="INH-QAR"/>
</dbReference>
<organism evidence="2 3">
    <name type="scientific">Sphingomonas alpina</name>
    <dbReference type="NCBI Taxonomy" id="653931"/>
    <lineage>
        <taxon>Bacteria</taxon>
        <taxon>Pseudomonadati</taxon>
        <taxon>Pseudomonadota</taxon>
        <taxon>Alphaproteobacteria</taxon>
        <taxon>Sphingomonadales</taxon>
        <taxon>Sphingomonadaceae</taxon>
        <taxon>Sphingomonas</taxon>
    </lineage>
</organism>
<dbReference type="Pfam" id="PF01965">
    <property type="entry name" value="DJ-1_PfpI"/>
    <property type="match status" value="1"/>
</dbReference>
<dbReference type="RefSeq" id="WP_187761292.1">
    <property type="nucleotide sequence ID" value="NZ_CP061038.1"/>
</dbReference>
<dbReference type="InterPro" id="IPR002818">
    <property type="entry name" value="DJ-1/PfpI"/>
</dbReference>
<feature type="domain" description="DJ-1/PfpI" evidence="1">
    <location>
        <begin position="5"/>
        <end position="131"/>
    </location>
</feature>
<proteinExistence type="predicted"/>
<reference evidence="2 3" key="1">
    <citation type="submission" date="2020-09" db="EMBL/GenBank/DDBJ databases">
        <title>Sphingomonas sp., a new species isolated from pork steak.</title>
        <authorList>
            <person name="Heidler von Heilborn D."/>
        </authorList>
    </citation>
    <scope>NUCLEOTIDE SEQUENCE [LARGE SCALE GENOMIC DNA]</scope>
    <source>
        <strain evidence="3">S8-3T</strain>
    </source>
</reference>
<dbReference type="PANTHER" id="PTHR43130">
    <property type="entry name" value="ARAC-FAMILY TRANSCRIPTIONAL REGULATOR"/>
    <property type="match status" value="1"/>
</dbReference>
<dbReference type="PANTHER" id="PTHR43130:SF2">
    <property type="entry name" value="DJ-1_PFPI DOMAIN-CONTAINING PROTEIN"/>
    <property type="match status" value="1"/>
</dbReference>
<dbReference type="EMBL" id="CP061038">
    <property type="protein sequence ID" value="QNQ08966.1"/>
    <property type="molecule type" value="Genomic_DNA"/>
</dbReference>
<name>A0A7H0LH13_9SPHN</name>
<dbReference type="AlphaFoldDB" id="A0A7H0LH13"/>
<dbReference type="CDD" id="cd03139">
    <property type="entry name" value="GATase1_PfpI_2"/>
    <property type="match status" value="1"/>
</dbReference>
<dbReference type="GO" id="GO:0006355">
    <property type="term" value="P:regulation of DNA-templated transcription"/>
    <property type="evidence" value="ECO:0007669"/>
    <property type="project" value="TreeGrafter"/>
</dbReference>
<evidence type="ECO:0000313" key="2">
    <source>
        <dbReference type="EMBL" id="QNQ08966.1"/>
    </source>
</evidence>
<sequence length="215" mass="23891">MIIGIPVYDDVDMLDVTGPYEMFRWAGIEVDLLATRRGMIQFRDAFPFKVERSFAQARRYDALWVPGGDPNALSELIHDPKRVYLDFLIKQAAVTPMVASVCEGALLLAAAGLLDGYKATTHWAFIPCLKAYKHIKVARGHPRFHLDRDRLTGGGISSGLDEALMLIKLLKGGKVARDVQRTTQYYPDPPVRSKLPVARTCPMPPWPPIGTQASS</sequence>
<accession>A0A7H0LH13</accession>
<dbReference type="InterPro" id="IPR029062">
    <property type="entry name" value="Class_I_gatase-like"/>
</dbReference>
<dbReference type="Proteomes" id="UP000516148">
    <property type="component" value="Chromosome"/>
</dbReference>
<gene>
    <name evidence="2" type="ORF">H3Z74_20055</name>
</gene>
<dbReference type="Gene3D" id="3.40.50.880">
    <property type="match status" value="1"/>
</dbReference>
<keyword evidence="3" id="KW-1185">Reference proteome</keyword>
<evidence type="ECO:0000259" key="1">
    <source>
        <dbReference type="Pfam" id="PF01965"/>
    </source>
</evidence>
<evidence type="ECO:0000313" key="3">
    <source>
        <dbReference type="Proteomes" id="UP000516148"/>
    </source>
</evidence>
<dbReference type="KEGG" id="spap:H3Z74_20055"/>